<evidence type="ECO:0000313" key="3">
    <source>
        <dbReference type="Proteomes" id="UP000318717"/>
    </source>
</evidence>
<dbReference type="RefSeq" id="WP_167496210.1">
    <property type="nucleotide sequence ID" value="NZ_BJLF01000014.1"/>
</dbReference>
<organism evidence="2 3">
    <name type="scientific">Vibrio inusitatus NBRC 102082</name>
    <dbReference type="NCBI Taxonomy" id="1219070"/>
    <lineage>
        <taxon>Bacteria</taxon>
        <taxon>Pseudomonadati</taxon>
        <taxon>Pseudomonadota</taxon>
        <taxon>Gammaproteobacteria</taxon>
        <taxon>Vibrionales</taxon>
        <taxon>Vibrionaceae</taxon>
        <taxon>Vibrio</taxon>
    </lineage>
</organism>
<proteinExistence type="predicted"/>
<keyword evidence="1" id="KW-0472">Membrane</keyword>
<gene>
    <name evidence="2" type="ORF">VIN01S_27110</name>
</gene>
<keyword evidence="1" id="KW-0812">Transmembrane</keyword>
<evidence type="ECO:0000256" key="1">
    <source>
        <dbReference type="SAM" id="Phobius"/>
    </source>
</evidence>
<reference evidence="2 3" key="1">
    <citation type="submission" date="2019-06" db="EMBL/GenBank/DDBJ databases">
        <title>Whole genome shotgun sequence of Vibrio inusitatus NBRC 102082.</title>
        <authorList>
            <person name="Hosoyama A."/>
            <person name="Uohara A."/>
            <person name="Ohji S."/>
            <person name="Ichikawa N."/>
        </authorList>
    </citation>
    <scope>NUCLEOTIDE SEQUENCE [LARGE SCALE GENOMIC DNA]</scope>
    <source>
        <strain evidence="2 3">NBRC 102082</strain>
    </source>
</reference>
<feature type="transmembrane region" description="Helical" evidence="1">
    <location>
        <begin position="21"/>
        <end position="39"/>
    </location>
</feature>
<dbReference type="AlphaFoldDB" id="A0A4Y3HXU4"/>
<comment type="caution">
    <text evidence="2">The sequence shown here is derived from an EMBL/GenBank/DDBJ whole genome shotgun (WGS) entry which is preliminary data.</text>
</comment>
<keyword evidence="1" id="KW-1133">Transmembrane helix</keyword>
<dbReference type="EMBL" id="BJLF01000014">
    <property type="protein sequence ID" value="GEA51907.1"/>
    <property type="molecule type" value="Genomic_DNA"/>
</dbReference>
<evidence type="ECO:0000313" key="2">
    <source>
        <dbReference type="EMBL" id="GEA51907.1"/>
    </source>
</evidence>
<sequence length="49" mass="5264">MIYSQHANEINKAATHKIGRLIAIIVAVKIGLVALPSLISSLHGLGHFF</sequence>
<accession>A0A4Y3HXU4</accession>
<dbReference type="Proteomes" id="UP000318717">
    <property type="component" value="Unassembled WGS sequence"/>
</dbReference>
<protein>
    <submittedName>
        <fullName evidence="2">Uncharacterized protein</fullName>
    </submittedName>
</protein>
<keyword evidence="3" id="KW-1185">Reference proteome</keyword>
<name>A0A4Y3HXU4_9VIBR</name>